<evidence type="ECO:0000313" key="2">
    <source>
        <dbReference type="Proteomes" id="UP000323242"/>
    </source>
</evidence>
<proteinExistence type="predicted"/>
<sequence length="292" mass="32965">MPKPWARWNILQRTEFCAIRDETFQIAHVKVIHLTRISQKSTVSPVPVKSGEPEFGLPQLPRHQTTGIWSTFRDLLFPHAFRHAERSLQSPGFDRMEAEVRTMLRALRDAGERRNLLRYCAREVADLPVPDPFSVPALVGAMEAASGRGIRFIALDAPEADLQTACGLRLRGPESTWVLYRPRPTPYQTEHVVLHVLAHEWLDHGTTVPLAEAMQHLPTVLRHSVAKEFQGAPVHALARYRSADEREAEASAYLIKQRIHRSREPGHDLVSRLEATLSHPLAPCGPRPEEVA</sequence>
<accession>A0A5D4JKD1</accession>
<dbReference type="EMBL" id="VSZQ01000039">
    <property type="protein sequence ID" value="TYR64769.1"/>
    <property type="molecule type" value="Genomic_DNA"/>
</dbReference>
<keyword evidence="2" id="KW-1185">Reference proteome</keyword>
<dbReference type="AlphaFoldDB" id="A0A5D4JKD1"/>
<protein>
    <recommendedName>
        <fullName evidence="3">ImmA/IrrE family metallo-endopeptidase</fullName>
    </recommendedName>
</protein>
<organism evidence="1 2">
    <name type="scientific">Streptomyces parvus</name>
    <dbReference type="NCBI Taxonomy" id="66428"/>
    <lineage>
        <taxon>Bacteria</taxon>
        <taxon>Bacillati</taxon>
        <taxon>Actinomycetota</taxon>
        <taxon>Actinomycetes</taxon>
        <taxon>Kitasatosporales</taxon>
        <taxon>Streptomycetaceae</taxon>
        <taxon>Streptomyces</taxon>
    </lineage>
</organism>
<evidence type="ECO:0008006" key="3">
    <source>
        <dbReference type="Google" id="ProtNLM"/>
    </source>
</evidence>
<gene>
    <name evidence="1" type="ORF">FY004_09720</name>
</gene>
<name>A0A5D4JKD1_9ACTN</name>
<dbReference type="Proteomes" id="UP000323242">
    <property type="component" value="Unassembled WGS sequence"/>
</dbReference>
<comment type="caution">
    <text evidence="1">The sequence shown here is derived from an EMBL/GenBank/DDBJ whole genome shotgun (WGS) entry which is preliminary data.</text>
</comment>
<evidence type="ECO:0000313" key="1">
    <source>
        <dbReference type="EMBL" id="TYR64769.1"/>
    </source>
</evidence>
<dbReference type="RefSeq" id="WP_148902144.1">
    <property type="nucleotide sequence ID" value="NZ_VSZQ01000039.1"/>
</dbReference>
<reference evidence="1 2" key="1">
    <citation type="submission" date="2019-08" db="EMBL/GenBank/DDBJ databases">
        <title>Draft genome for granaticin producer strain Streptomyces parvus C05.</title>
        <authorList>
            <person name="Gonzalez-Pimentel J.L."/>
        </authorList>
    </citation>
    <scope>NUCLEOTIDE SEQUENCE [LARGE SCALE GENOMIC DNA]</scope>
    <source>
        <strain evidence="1 2">C05</strain>
    </source>
</reference>